<dbReference type="InterPro" id="IPR057666">
    <property type="entry name" value="DrpA_SLOG"/>
</dbReference>
<evidence type="ECO:0000256" key="1">
    <source>
        <dbReference type="ARBA" id="ARBA00006525"/>
    </source>
</evidence>
<gene>
    <name evidence="3" type="ORF">H5985_00505</name>
</gene>
<evidence type="ECO:0000313" key="4">
    <source>
        <dbReference type="Proteomes" id="UP000777002"/>
    </source>
</evidence>
<evidence type="ECO:0000313" key="3">
    <source>
        <dbReference type="EMBL" id="MBM6927762.1"/>
    </source>
</evidence>
<name>A0ABS2GSC5_9BURK</name>
<accession>A0ABS2GSC5</accession>
<dbReference type="Gene3D" id="3.40.50.450">
    <property type="match status" value="1"/>
</dbReference>
<feature type="domain" description="Smf/DprA SLOG" evidence="2">
    <location>
        <begin position="83"/>
        <end position="285"/>
    </location>
</feature>
<dbReference type="Proteomes" id="UP000777002">
    <property type="component" value="Unassembled WGS sequence"/>
</dbReference>
<comment type="caution">
    <text evidence="3">The sequence shown here is derived from an EMBL/GenBank/DDBJ whole genome shotgun (WGS) entry which is preliminary data.</text>
</comment>
<proteinExistence type="inferred from homology"/>
<dbReference type="InterPro" id="IPR003488">
    <property type="entry name" value="DprA"/>
</dbReference>
<sequence>MLLEKQKNWLRLALTPGMQFESFYGLLKAFGLPEAIFSQSLSSLMTVLPQSVALSLRRPPSLQTDEQIERILHFLSSVPNARLLVPSDEDFPKKFLMVPQPPLVTLAVGKVALLNKTTVSLVGSSHPSAQGEEIAKSWAGSLVRKNVALVEGDGEGIEKTTLKAAIKSNAQSLIIVSKNIATDSNFFEKSLFMSERGLLLSPIEMQNDPWPSRQRLLLAGVEHFVVIEASARSKVLSLMREAADINRNILAVPGSIYSPLSKGTNRLIREGAKLVESVDDILSEIAN</sequence>
<dbReference type="PANTHER" id="PTHR43022">
    <property type="entry name" value="PROTEIN SMF"/>
    <property type="match status" value="1"/>
</dbReference>
<dbReference type="EMBL" id="JACJKX010000001">
    <property type="protein sequence ID" value="MBM6927762.1"/>
    <property type="molecule type" value="Genomic_DNA"/>
</dbReference>
<comment type="similarity">
    <text evidence="1">Belongs to the DprA/Smf family.</text>
</comment>
<dbReference type="SUPFAM" id="SSF102405">
    <property type="entry name" value="MCP/YpsA-like"/>
    <property type="match status" value="1"/>
</dbReference>
<dbReference type="Pfam" id="PF02481">
    <property type="entry name" value="DNA_processg_A"/>
    <property type="match status" value="1"/>
</dbReference>
<reference evidence="3 4" key="1">
    <citation type="journal article" date="2021" name="Sci. Rep.">
        <title>The distribution of antibiotic resistance genes in chicken gut microbiota commensals.</title>
        <authorList>
            <person name="Juricova H."/>
            <person name="Matiasovicova J."/>
            <person name="Kubasova T."/>
            <person name="Cejkova D."/>
            <person name="Rychlik I."/>
        </authorList>
    </citation>
    <scope>NUCLEOTIDE SEQUENCE [LARGE SCALE GENOMIC DNA]</scope>
    <source>
        <strain evidence="3 4">An562</strain>
    </source>
</reference>
<evidence type="ECO:0000259" key="2">
    <source>
        <dbReference type="Pfam" id="PF02481"/>
    </source>
</evidence>
<dbReference type="PANTHER" id="PTHR43022:SF1">
    <property type="entry name" value="PROTEIN SMF"/>
    <property type="match status" value="1"/>
</dbReference>
<keyword evidence="4" id="KW-1185">Reference proteome</keyword>
<organism evidence="3 4">
    <name type="scientific">Parasutterella secunda</name>
    <dbReference type="NCBI Taxonomy" id="626947"/>
    <lineage>
        <taxon>Bacteria</taxon>
        <taxon>Pseudomonadati</taxon>
        <taxon>Pseudomonadota</taxon>
        <taxon>Betaproteobacteria</taxon>
        <taxon>Burkholderiales</taxon>
        <taxon>Sutterellaceae</taxon>
        <taxon>Parasutterella</taxon>
    </lineage>
</organism>
<protein>
    <submittedName>
        <fullName evidence="3">DNA-protecting protein DprA</fullName>
    </submittedName>
</protein>